<evidence type="ECO:0000313" key="3">
    <source>
        <dbReference type="Proteomes" id="UP000006727"/>
    </source>
</evidence>
<reference evidence="1 3" key="2">
    <citation type="journal article" date="2018" name="Plant J.">
        <title>The Physcomitrella patens chromosome-scale assembly reveals moss genome structure and evolution.</title>
        <authorList>
            <person name="Lang D."/>
            <person name="Ullrich K.K."/>
            <person name="Murat F."/>
            <person name="Fuchs J."/>
            <person name="Jenkins J."/>
            <person name="Haas F.B."/>
            <person name="Piednoel M."/>
            <person name="Gundlach H."/>
            <person name="Van Bel M."/>
            <person name="Meyberg R."/>
            <person name="Vives C."/>
            <person name="Morata J."/>
            <person name="Symeonidi A."/>
            <person name="Hiss M."/>
            <person name="Muchero W."/>
            <person name="Kamisugi Y."/>
            <person name="Saleh O."/>
            <person name="Blanc G."/>
            <person name="Decker E.L."/>
            <person name="van Gessel N."/>
            <person name="Grimwood J."/>
            <person name="Hayes R.D."/>
            <person name="Graham S.W."/>
            <person name="Gunter L.E."/>
            <person name="McDaniel S.F."/>
            <person name="Hoernstein S.N.W."/>
            <person name="Larsson A."/>
            <person name="Li F.W."/>
            <person name="Perroud P.F."/>
            <person name="Phillips J."/>
            <person name="Ranjan P."/>
            <person name="Rokshar D.S."/>
            <person name="Rothfels C.J."/>
            <person name="Schneider L."/>
            <person name="Shu S."/>
            <person name="Stevenson D.W."/>
            <person name="Thummler F."/>
            <person name="Tillich M."/>
            <person name="Villarreal Aguilar J.C."/>
            <person name="Widiez T."/>
            <person name="Wong G.K."/>
            <person name="Wymore A."/>
            <person name="Zhang Y."/>
            <person name="Zimmer A.D."/>
            <person name="Quatrano R.S."/>
            <person name="Mayer K.F.X."/>
            <person name="Goodstein D."/>
            <person name="Casacuberta J.M."/>
            <person name="Vandepoele K."/>
            <person name="Reski R."/>
            <person name="Cuming A.C."/>
            <person name="Tuskan G.A."/>
            <person name="Maumus F."/>
            <person name="Salse J."/>
            <person name="Schmutz J."/>
            <person name="Rensing S.A."/>
        </authorList>
    </citation>
    <scope>NUCLEOTIDE SEQUENCE [LARGE SCALE GENOMIC DNA]</scope>
    <source>
        <strain evidence="2 3">cv. Gransden 2004</strain>
    </source>
</reference>
<dbReference type="EMBL" id="ABEU02000017">
    <property type="protein sequence ID" value="PNR36460.1"/>
    <property type="molecule type" value="Genomic_DNA"/>
</dbReference>
<organism evidence="1">
    <name type="scientific">Physcomitrium patens</name>
    <name type="common">Spreading-leaved earth moss</name>
    <name type="synonym">Physcomitrella patens</name>
    <dbReference type="NCBI Taxonomy" id="3218"/>
    <lineage>
        <taxon>Eukaryota</taxon>
        <taxon>Viridiplantae</taxon>
        <taxon>Streptophyta</taxon>
        <taxon>Embryophyta</taxon>
        <taxon>Bryophyta</taxon>
        <taxon>Bryophytina</taxon>
        <taxon>Bryopsida</taxon>
        <taxon>Funariidae</taxon>
        <taxon>Funariales</taxon>
        <taxon>Funariaceae</taxon>
        <taxon>Physcomitrium</taxon>
    </lineage>
</organism>
<reference evidence="1 3" key="1">
    <citation type="journal article" date="2008" name="Science">
        <title>The Physcomitrella genome reveals evolutionary insights into the conquest of land by plants.</title>
        <authorList>
            <person name="Rensing S."/>
            <person name="Lang D."/>
            <person name="Zimmer A."/>
            <person name="Terry A."/>
            <person name="Salamov A."/>
            <person name="Shapiro H."/>
            <person name="Nishiyama T."/>
            <person name="Perroud P.-F."/>
            <person name="Lindquist E."/>
            <person name="Kamisugi Y."/>
            <person name="Tanahashi T."/>
            <person name="Sakakibara K."/>
            <person name="Fujita T."/>
            <person name="Oishi K."/>
            <person name="Shin-I T."/>
            <person name="Kuroki Y."/>
            <person name="Toyoda A."/>
            <person name="Suzuki Y."/>
            <person name="Hashimoto A."/>
            <person name="Yamaguchi K."/>
            <person name="Sugano A."/>
            <person name="Kohara Y."/>
            <person name="Fujiyama A."/>
            <person name="Anterola A."/>
            <person name="Aoki S."/>
            <person name="Ashton N."/>
            <person name="Barbazuk W.B."/>
            <person name="Barker E."/>
            <person name="Bennetzen J."/>
            <person name="Bezanilla M."/>
            <person name="Blankenship R."/>
            <person name="Cho S.H."/>
            <person name="Dutcher S."/>
            <person name="Estelle M."/>
            <person name="Fawcett J.A."/>
            <person name="Gundlach H."/>
            <person name="Hanada K."/>
            <person name="Heyl A."/>
            <person name="Hicks K.A."/>
            <person name="Hugh J."/>
            <person name="Lohr M."/>
            <person name="Mayer K."/>
            <person name="Melkozernov A."/>
            <person name="Murata T."/>
            <person name="Nelson D."/>
            <person name="Pils B."/>
            <person name="Prigge M."/>
            <person name="Reiss B."/>
            <person name="Renner T."/>
            <person name="Rombauts S."/>
            <person name="Rushton P."/>
            <person name="Sanderfoot A."/>
            <person name="Schween G."/>
            <person name="Shiu S.-H."/>
            <person name="Stueber K."/>
            <person name="Theodoulou F.L."/>
            <person name="Tu H."/>
            <person name="Van de Peer Y."/>
            <person name="Verrier P.J."/>
            <person name="Waters E."/>
            <person name="Wood A."/>
            <person name="Yang L."/>
            <person name="Cove D."/>
            <person name="Cuming A."/>
            <person name="Hasebe M."/>
            <person name="Lucas S."/>
            <person name="Mishler D.B."/>
            <person name="Reski R."/>
            <person name="Grigoriev I."/>
            <person name="Quatrano R.S."/>
            <person name="Boore J.L."/>
        </authorList>
    </citation>
    <scope>NUCLEOTIDE SEQUENCE [LARGE SCALE GENOMIC DNA]</scope>
    <source>
        <strain evidence="2 3">cv. Gransden 2004</strain>
    </source>
</reference>
<name>A0A2K1J4N1_PHYPA</name>
<dbReference type="Gramene" id="Pp3c17_19150V3.1">
    <property type="protein sequence ID" value="Pp3c17_19150V3.1"/>
    <property type="gene ID" value="Pp3c17_19150"/>
</dbReference>
<accession>A0A2K1J4N1</accession>
<evidence type="ECO:0000313" key="1">
    <source>
        <dbReference type="EMBL" id="PNR36460.1"/>
    </source>
</evidence>
<gene>
    <name evidence="1" type="ORF">PHYPA_022311</name>
</gene>
<reference evidence="2" key="3">
    <citation type="submission" date="2020-12" db="UniProtKB">
        <authorList>
            <consortium name="EnsemblPlants"/>
        </authorList>
    </citation>
    <scope>IDENTIFICATION</scope>
</reference>
<keyword evidence="3" id="KW-1185">Reference proteome</keyword>
<protein>
    <submittedName>
        <fullName evidence="1 2">Uncharacterized protein</fullName>
    </submittedName>
</protein>
<evidence type="ECO:0000313" key="2">
    <source>
        <dbReference type="EnsemblPlants" id="Pp3c17_19150V3.1"/>
    </source>
</evidence>
<dbReference type="AlphaFoldDB" id="A0A2K1J4N1"/>
<dbReference type="Gramene" id="Pp3c17_19150V3.2">
    <property type="protein sequence ID" value="Pp3c17_19150V3.2"/>
    <property type="gene ID" value="Pp3c17_19150"/>
</dbReference>
<sequence>MELDWYSKKHFSSNYSRRVAALTRFIGHVGSSLMLVKPLYKRLSSSISSKSLPASTHCKKWDDYDDFLDFQPKCVSLGRSRKWAFPSLDERAGRKQHNCFACVLHI</sequence>
<proteinExistence type="predicted"/>
<dbReference type="Proteomes" id="UP000006727">
    <property type="component" value="Chromosome 17"/>
</dbReference>
<dbReference type="InParanoid" id="A0A2K1J4N1"/>
<dbReference type="EnsemblPlants" id="Pp3c17_19150V3.2">
    <property type="protein sequence ID" value="Pp3c17_19150V3.2"/>
    <property type="gene ID" value="Pp3c17_19150"/>
</dbReference>
<dbReference type="EnsemblPlants" id="Pp3c17_19150V3.1">
    <property type="protein sequence ID" value="Pp3c17_19150V3.1"/>
    <property type="gene ID" value="Pp3c17_19150"/>
</dbReference>